<evidence type="ECO:0000256" key="4">
    <source>
        <dbReference type="ARBA" id="ARBA00023139"/>
    </source>
</evidence>
<gene>
    <name evidence="8" type="ORF">JCM17846_21080</name>
</gene>
<evidence type="ECO:0000256" key="6">
    <source>
        <dbReference type="SAM" id="MobiDB-lite"/>
    </source>
</evidence>
<dbReference type="InterPro" id="IPR008874">
    <property type="entry name" value="TraT_complement-R"/>
</dbReference>
<evidence type="ECO:0000256" key="5">
    <source>
        <dbReference type="ARBA" id="ARBA00023288"/>
    </source>
</evidence>
<keyword evidence="9" id="KW-1185">Reference proteome</keyword>
<proteinExistence type="predicted"/>
<keyword evidence="3" id="KW-0472">Membrane</keyword>
<evidence type="ECO:0000313" key="8">
    <source>
        <dbReference type="EMBL" id="GER04426.1"/>
    </source>
</evidence>
<dbReference type="EMBL" id="BKCN01000010">
    <property type="protein sequence ID" value="GER04426.1"/>
    <property type="molecule type" value="Genomic_DNA"/>
</dbReference>
<evidence type="ECO:0000256" key="3">
    <source>
        <dbReference type="ARBA" id="ARBA00023136"/>
    </source>
</evidence>
<dbReference type="Proteomes" id="UP000324996">
    <property type="component" value="Unassembled WGS sequence"/>
</dbReference>
<organism evidence="8 9">
    <name type="scientific">Iodidimonas nitroreducens</name>
    <dbReference type="NCBI Taxonomy" id="1236968"/>
    <lineage>
        <taxon>Bacteria</taxon>
        <taxon>Pseudomonadati</taxon>
        <taxon>Pseudomonadota</taxon>
        <taxon>Alphaproteobacteria</taxon>
        <taxon>Iodidimonadales</taxon>
        <taxon>Iodidimonadaceae</taxon>
        <taxon>Iodidimonas</taxon>
    </lineage>
</organism>
<evidence type="ECO:0000256" key="1">
    <source>
        <dbReference type="ARBA" id="ARBA00004459"/>
    </source>
</evidence>
<evidence type="ECO:0000256" key="7">
    <source>
        <dbReference type="SAM" id="SignalP"/>
    </source>
</evidence>
<comment type="caution">
    <text evidence="8">The sequence shown here is derived from an EMBL/GenBank/DDBJ whole genome shotgun (WGS) entry which is preliminary data.</text>
</comment>
<feature type="region of interest" description="Disordered" evidence="6">
    <location>
        <begin position="210"/>
        <end position="237"/>
    </location>
</feature>
<name>A0A5A7NBT7_9PROT</name>
<dbReference type="GO" id="GO:0009279">
    <property type="term" value="C:cell outer membrane"/>
    <property type="evidence" value="ECO:0007669"/>
    <property type="project" value="UniProtKB-SubCell"/>
</dbReference>
<keyword evidence="2 7" id="KW-0732">Signal</keyword>
<feature type="compositionally biased region" description="Gly residues" evidence="6">
    <location>
        <begin position="213"/>
        <end position="224"/>
    </location>
</feature>
<feature type="signal peptide" evidence="7">
    <location>
        <begin position="1"/>
        <end position="24"/>
    </location>
</feature>
<evidence type="ECO:0000256" key="2">
    <source>
        <dbReference type="ARBA" id="ARBA00022729"/>
    </source>
</evidence>
<evidence type="ECO:0008006" key="10">
    <source>
        <dbReference type="Google" id="ProtNLM"/>
    </source>
</evidence>
<dbReference type="Pfam" id="PF05818">
    <property type="entry name" value="TraT"/>
    <property type="match status" value="1"/>
</dbReference>
<keyword evidence="5" id="KW-0449">Lipoprotein</keyword>
<accession>A0A5A7NBT7</accession>
<reference evidence="8 9" key="1">
    <citation type="submission" date="2019-09" db="EMBL/GenBank/DDBJ databases">
        <title>NBRP : Genome information of microbial organism related human and environment.</title>
        <authorList>
            <person name="Hattori M."/>
            <person name="Oshima K."/>
            <person name="Inaba H."/>
            <person name="Suda W."/>
            <person name="Sakamoto M."/>
            <person name="Iino T."/>
            <person name="Kitahara M."/>
            <person name="Oshida Y."/>
            <person name="Iida T."/>
            <person name="Kudo T."/>
            <person name="Itoh T."/>
            <person name="Ohkuma M."/>
        </authorList>
    </citation>
    <scope>NUCLEOTIDE SEQUENCE [LARGE SCALE GENOMIC DNA]</scope>
    <source>
        <strain evidence="8 9">Q-1</strain>
    </source>
</reference>
<sequence length="279" mass="29175">MGGNTMFGKTLSAFLLVTLLGVTAACTDVSRGLGKLTANKFAEPRSGTNWVIAPPQLDPPRVADKTVYISFRNLSDADVNFLNELRSGASALGWVLVNDPESAKYRLRGDLRFFGEVDPESGGLGAAAGMGIISGAATGVGAYALSDTIMGNNASAAIGGVGGGLMGLGIANASRPREWAMIIDFVLEEYKNEPVEFTLATDANSARLDATGAGNGRMASGGGETKTNSSTATSTRTSNYFPHGVRLTAWANQMNMEEAEAIPQILPRVERVVAQILPQ</sequence>
<keyword evidence="4" id="KW-0564">Palmitate</keyword>
<comment type="subcellular location">
    <subcellularLocation>
        <location evidence="1">Cell outer membrane</location>
        <topology evidence="1">Lipid-anchor</topology>
    </subcellularLocation>
</comment>
<protein>
    <recommendedName>
        <fullName evidence="10">Conjugal transfer protein TraT</fullName>
    </recommendedName>
</protein>
<dbReference type="AlphaFoldDB" id="A0A5A7NBT7"/>
<evidence type="ECO:0000313" key="9">
    <source>
        <dbReference type="Proteomes" id="UP000324996"/>
    </source>
</evidence>
<feature type="compositionally biased region" description="Low complexity" evidence="6">
    <location>
        <begin position="225"/>
        <end position="237"/>
    </location>
</feature>
<feature type="chain" id="PRO_5022972967" description="Conjugal transfer protein TraT" evidence="7">
    <location>
        <begin position="25"/>
        <end position="279"/>
    </location>
</feature>